<sequence>METQLSYNLSKDQKMTRGNPTDLWAWRKNLRYDVLARYRGITKLTIEEEGGSMPQCRDPSSIPGKGYAGLRALRKNYRYDLLASHRGITEMNIKEEGKLVVITKLLNQFSKIAISNIRRRSPATIPSKDSSGLWALRKKHRYELLARFRKVHELVMEEAMNCTENTPVINRKLVSWQSQENQGWTPHWCPPGFWKREEPHWFKKYNYMTRDGSKTDATKQQGTKNSYYGSNCVNRTEKRFNDWRQRNGGSNNGKCFPQVQNQRMSPGYNRLSAVLRTKYGMSKFRRETANFYRHNQGNTFTNGHRNSCDHCKRPLWNQRSGPQQEQRGHFHSWNQTGCRENVAQSRRQGWTNRNRCNSFHGPQTFGGQRMNRNGQNFRSFEVSRNLSARSSNFNNKNGINTFSGFQRFRNHKANQQNQNCRCCD</sequence>
<reference evidence="2 3" key="1">
    <citation type="submission" date="2021-07" db="EMBL/GenBank/DDBJ databases">
        <authorList>
            <person name="Palmer J.M."/>
        </authorList>
    </citation>
    <scope>NUCLEOTIDE SEQUENCE [LARGE SCALE GENOMIC DNA]</scope>
    <source>
        <strain evidence="2 3">AT_MEX2019</strain>
        <tissue evidence="2">Muscle</tissue>
    </source>
</reference>
<dbReference type="Proteomes" id="UP001345963">
    <property type="component" value="Unassembled WGS sequence"/>
</dbReference>
<dbReference type="EMBL" id="JAHUTI010088888">
    <property type="protein sequence ID" value="MED6260432.1"/>
    <property type="molecule type" value="Genomic_DNA"/>
</dbReference>
<proteinExistence type="predicted"/>
<gene>
    <name evidence="2" type="ORF">ATANTOWER_018192</name>
</gene>
<organism evidence="2 3">
    <name type="scientific">Ataeniobius toweri</name>
    <dbReference type="NCBI Taxonomy" id="208326"/>
    <lineage>
        <taxon>Eukaryota</taxon>
        <taxon>Metazoa</taxon>
        <taxon>Chordata</taxon>
        <taxon>Craniata</taxon>
        <taxon>Vertebrata</taxon>
        <taxon>Euteleostomi</taxon>
        <taxon>Actinopterygii</taxon>
        <taxon>Neopterygii</taxon>
        <taxon>Teleostei</taxon>
        <taxon>Neoteleostei</taxon>
        <taxon>Acanthomorphata</taxon>
        <taxon>Ovalentaria</taxon>
        <taxon>Atherinomorphae</taxon>
        <taxon>Cyprinodontiformes</taxon>
        <taxon>Goodeidae</taxon>
        <taxon>Ataeniobius</taxon>
    </lineage>
</organism>
<evidence type="ECO:0000313" key="3">
    <source>
        <dbReference type="Proteomes" id="UP001345963"/>
    </source>
</evidence>
<evidence type="ECO:0000256" key="1">
    <source>
        <dbReference type="SAM" id="MobiDB-lite"/>
    </source>
</evidence>
<accession>A0ABU7CBU0</accession>
<name>A0ABU7CBU0_9TELE</name>
<keyword evidence="3" id="KW-1185">Reference proteome</keyword>
<feature type="region of interest" description="Disordered" evidence="1">
    <location>
        <begin position="243"/>
        <end position="262"/>
    </location>
</feature>
<protein>
    <submittedName>
        <fullName evidence="2">Uncharacterized protein</fullName>
    </submittedName>
</protein>
<evidence type="ECO:0000313" key="2">
    <source>
        <dbReference type="EMBL" id="MED6260432.1"/>
    </source>
</evidence>
<feature type="compositionally biased region" description="Polar residues" evidence="1">
    <location>
        <begin position="247"/>
        <end position="262"/>
    </location>
</feature>
<comment type="caution">
    <text evidence="2">The sequence shown here is derived from an EMBL/GenBank/DDBJ whole genome shotgun (WGS) entry which is preliminary data.</text>
</comment>